<dbReference type="EMBL" id="FZMO01000527">
    <property type="protein sequence ID" value="SNQ51128.1"/>
    <property type="molecule type" value="Genomic_DNA"/>
</dbReference>
<evidence type="ECO:0000313" key="3">
    <source>
        <dbReference type="Proteomes" id="UP000234331"/>
    </source>
</evidence>
<dbReference type="Proteomes" id="UP000234331">
    <property type="component" value="Unassembled WGS sequence"/>
</dbReference>
<evidence type="ECO:0000313" key="2">
    <source>
        <dbReference type="EMBL" id="SNQ51128.1"/>
    </source>
</evidence>
<reference evidence="2 3" key="1">
    <citation type="submission" date="2017-06" db="EMBL/GenBank/DDBJ databases">
        <authorList>
            <person name="Kim H.J."/>
            <person name="Triplett B.A."/>
        </authorList>
    </citation>
    <scope>NUCLEOTIDE SEQUENCE [LARGE SCALE GENOMIC DNA]</scope>
    <source>
        <strain evidence="2">FRACA_ARgP5</strain>
    </source>
</reference>
<organism evidence="2 3">
    <name type="scientific">Frankia canadensis</name>
    <dbReference type="NCBI Taxonomy" id="1836972"/>
    <lineage>
        <taxon>Bacteria</taxon>
        <taxon>Bacillati</taxon>
        <taxon>Actinomycetota</taxon>
        <taxon>Actinomycetes</taxon>
        <taxon>Frankiales</taxon>
        <taxon>Frankiaceae</taxon>
        <taxon>Frankia</taxon>
    </lineage>
</organism>
<gene>
    <name evidence="2" type="ORF">FRACA_610009</name>
</gene>
<feature type="region of interest" description="Disordered" evidence="1">
    <location>
        <begin position="1"/>
        <end position="43"/>
    </location>
</feature>
<evidence type="ECO:0000256" key="1">
    <source>
        <dbReference type="SAM" id="MobiDB-lite"/>
    </source>
</evidence>
<keyword evidence="3" id="KW-1185">Reference proteome</keyword>
<name>A0A2I2KZP0_9ACTN</name>
<dbReference type="AlphaFoldDB" id="A0A2I2KZP0"/>
<protein>
    <submittedName>
        <fullName evidence="2">Uncharacterized protein</fullName>
    </submittedName>
</protein>
<proteinExistence type="predicted"/>
<accession>A0A2I2KZP0</accession>
<sequence length="43" mass="4779">MSRAPVDASAMVVSTRETRRWVQRRNRAPGMRATPLDGVDPPS</sequence>